<dbReference type="Pfam" id="PF00005">
    <property type="entry name" value="ABC_tran"/>
    <property type="match status" value="1"/>
</dbReference>
<evidence type="ECO:0000313" key="11">
    <source>
        <dbReference type="Proteomes" id="UP000004206"/>
    </source>
</evidence>
<comment type="caution">
    <text evidence="10">The sequence shown here is derived from an EMBL/GenBank/DDBJ whole genome shotgun (WGS) entry which is preliminary data.</text>
</comment>
<dbReference type="EMBL" id="ADJN01000043">
    <property type="protein sequence ID" value="EFD05148.1"/>
    <property type="molecule type" value="Genomic_DNA"/>
</dbReference>
<dbReference type="PANTHER" id="PTHR43394:SF1">
    <property type="entry name" value="ATP-BINDING CASSETTE SUB-FAMILY B MEMBER 10, MITOCHONDRIAL"/>
    <property type="match status" value="1"/>
</dbReference>
<feature type="transmembrane region" description="Helical" evidence="7">
    <location>
        <begin position="164"/>
        <end position="186"/>
    </location>
</feature>
<dbReference type="InterPro" id="IPR017871">
    <property type="entry name" value="ABC_transporter-like_CS"/>
</dbReference>
<dbReference type="InterPro" id="IPR036640">
    <property type="entry name" value="ABC1_TM_sf"/>
</dbReference>
<dbReference type="AlphaFoldDB" id="D3MRT9"/>
<reference evidence="10 11" key="1">
    <citation type="submission" date="2010-01" db="EMBL/GenBank/DDBJ databases">
        <authorList>
            <person name="Dodson R."/>
            <person name="Madupu R."/>
            <person name="Durkin A.S."/>
            <person name="Torralba M."/>
            <person name="Methe B."/>
            <person name="Sutton G.G."/>
            <person name="Strausberg R.L."/>
            <person name="Nelson K.E."/>
        </authorList>
    </citation>
    <scope>NUCLEOTIDE SEQUENCE [LARGE SCALE GENOMIC DNA]</scope>
    <source>
        <strain evidence="10 11">653-L</strain>
    </source>
</reference>
<feature type="transmembrane region" description="Helical" evidence="7">
    <location>
        <begin position="21"/>
        <end position="42"/>
    </location>
</feature>
<dbReference type="Gene3D" id="1.20.1560.10">
    <property type="entry name" value="ABC transporter type 1, transmembrane domain"/>
    <property type="match status" value="1"/>
</dbReference>
<feature type="domain" description="ABC transmembrane type-1" evidence="9">
    <location>
        <begin position="30"/>
        <end position="288"/>
    </location>
</feature>
<proteinExistence type="predicted"/>
<dbReference type="GO" id="GO:0015421">
    <property type="term" value="F:ABC-type oligopeptide transporter activity"/>
    <property type="evidence" value="ECO:0007669"/>
    <property type="project" value="TreeGrafter"/>
</dbReference>
<dbReference type="InterPro" id="IPR003593">
    <property type="entry name" value="AAA+_ATPase"/>
</dbReference>
<dbReference type="OrthoDB" id="95687at2"/>
<evidence type="ECO:0000256" key="7">
    <source>
        <dbReference type="SAM" id="Phobius"/>
    </source>
</evidence>
<dbReference type="Gene3D" id="3.40.50.300">
    <property type="entry name" value="P-loop containing nucleotide triphosphate hydrolases"/>
    <property type="match status" value="1"/>
</dbReference>
<keyword evidence="4 10" id="KW-0067">ATP-binding</keyword>
<sequence length="552" mass="63433">MKFHSFISDIRLIYRYILKLKFSRLSICNIIAIITLESSLLMLEPFYFGKVIDGLTHKNAVLVKYVFILILIFIGTTILFKIKTMCLIKITTDIEKKVKLDVFSQVFKIQYKDFLRIDKGTLLNNIEEDSMVISNLFNDLIDFFRCLATVIVTFMIMLKINVLLTLIVICFLPVEFILFVIMGQLLRVKIRKLSQLKDEYINVINESFNGFKTIKLLGVQNERKKHFADETNNIYRLGVNKANLDVNVSLTISIISFISRMLVIVIGGKLCLEGSISIGTLVAFSTYSEKFKVEGSGLSSFSSMVQSIGVSLERINTLFEEHTLDLYADTEADVVEDNINDRMKIDKIEISNLDFCYITSNNIIEDFSFTFNHGKIYKINGPSGKGKSTFLDILSGLYPEKMTNIKVNDSKDYDLNSYRNSIVYIDQNSYIFTLSIYDNISMYRDIELDSVKKICIKLGIDEVVENLPNKYYTIINSEINLSSGQLQRILIARAFVEKKDMYIFDETTAYLDKENKVIFFEMLKKVSNDSIVIFSSHEDIGYIEVEAIDFCI</sequence>
<dbReference type="InterPro" id="IPR039421">
    <property type="entry name" value="Type_1_exporter"/>
</dbReference>
<evidence type="ECO:0000256" key="5">
    <source>
        <dbReference type="ARBA" id="ARBA00022989"/>
    </source>
</evidence>
<gene>
    <name evidence="10" type="ORF">HMPREF0631_1804</name>
</gene>
<dbReference type="eggNOG" id="COG1132">
    <property type="taxonomic scope" value="Bacteria"/>
</dbReference>
<dbReference type="GO" id="GO:0005886">
    <property type="term" value="C:plasma membrane"/>
    <property type="evidence" value="ECO:0007669"/>
    <property type="project" value="UniProtKB-SubCell"/>
</dbReference>
<dbReference type="GO" id="GO:0016887">
    <property type="term" value="F:ATP hydrolysis activity"/>
    <property type="evidence" value="ECO:0007669"/>
    <property type="project" value="InterPro"/>
</dbReference>
<evidence type="ECO:0000256" key="6">
    <source>
        <dbReference type="ARBA" id="ARBA00023136"/>
    </source>
</evidence>
<dbReference type="PROSITE" id="PS00211">
    <property type="entry name" value="ABC_TRANSPORTER_1"/>
    <property type="match status" value="1"/>
</dbReference>
<evidence type="ECO:0000313" key="10">
    <source>
        <dbReference type="EMBL" id="EFD05148.1"/>
    </source>
</evidence>
<dbReference type="Proteomes" id="UP000004206">
    <property type="component" value="Unassembled WGS sequence"/>
</dbReference>
<dbReference type="RefSeq" id="WP_002843829.1">
    <property type="nucleotide sequence ID" value="NZ_ADJN01000043.1"/>
</dbReference>
<evidence type="ECO:0000256" key="1">
    <source>
        <dbReference type="ARBA" id="ARBA00004651"/>
    </source>
</evidence>
<dbReference type="CDD" id="cd07346">
    <property type="entry name" value="ABC_6TM_exporters"/>
    <property type="match status" value="1"/>
</dbReference>
<keyword evidence="6 7" id="KW-0472">Membrane</keyword>
<dbReference type="SUPFAM" id="SSF52540">
    <property type="entry name" value="P-loop containing nucleoside triphosphate hydrolases"/>
    <property type="match status" value="1"/>
</dbReference>
<evidence type="ECO:0000256" key="2">
    <source>
        <dbReference type="ARBA" id="ARBA00022692"/>
    </source>
</evidence>
<feature type="transmembrane region" description="Helical" evidence="7">
    <location>
        <begin position="62"/>
        <end position="80"/>
    </location>
</feature>
<evidence type="ECO:0000259" key="8">
    <source>
        <dbReference type="PROSITE" id="PS50893"/>
    </source>
</evidence>
<organism evidence="10 11">
    <name type="scientific">Peptostreptococcus anaerobius 653-L</name>
    <dbReference type="NCBI Taxonomy" id="596329"/>
    <lineage>
        <taxon>Bacteria</taxon>
        <taxon>Bacillati</taxon>
        <taxon>Bacillota</taxon>
        <taxon>Clostridia</taxon>
        <taxon>Peptostreptococcales</taxon>
        <taxon>Peptostreptococcaceae</taxon>
        <taxon>Peptostreptococcus</taxon>
    </lineage>
</organism>
<dbReference type="SUPFAM" id="SSF90123">
    <property type="entry name" value="ABC transporter transmembrane region"/>
    <property type="match status" value="1"/>
</dbReference>
<name>D3MRT9_9FIRM</name>
<dbReference type="Pfam" id="PF00664">
    <property type="entry name" value="ABC_membrane"/>
    <property type="match status" value="1"/>
</dbReference>
<dbReference type="PROSITE" id="PS50929">
    <property type="entry name" value="ABC_TM1F"/>
    <property type="match status" value="1"/>
</dbReference>
<accession>D3MRT9</accession>
<dbReference type="InterPro" id="IPR003439">
    <property type="entry name" value="ABC_transporter-like_ATP-bd"/>
</dbReference>
<feature type="domain" description="ABC transporter" evidence="8">
    <location>
        <begin position="348"/>
        <end position="552"/>
    </location>
</feature>
<dbReference type="GeneID" id="79842674"/>
<dbReference type="GO" id="GO:0005524">
    <property type="term" value="F:ATP binding"/>
    <property type="evidence" value="ECO:0007669"/>
    <property type="project" value="UniProtKB-KW"/>
</dbReference>
<protein>
    <submittedName>
        <fullName evidence="10">ABC transporter, ATP-binding protein</fullName>
    </submittedName>
</protein>
<keyword evidence="3" id="KW-0547">Nucleotide-binding</keyword>
<dbReference type="PANTHER" id="PTHR43394">
    <property type="entry name" value="ATP-DEPENDENT PERMEASE MDL1, MITOCHONDRIAL"/>
    <property type="match status" value="1"/>
</dbReference>
<comment type="subcellular location">
    <subcellularLocation>
        <location evidence="1">Cell membrane</location>
        <topology evidence="1">Multi-pass membrane protein</topology>
    </subcellularLocation>
</comment>
<dbReference type="InterPro" id="IPR011527">
    <property type="entry name" value="ABC1_TM_dom"/>
</dbReference>
<evidence type="ECO:0000259" key="9">
    <source>
        <dbReference type="PROSITE" id="PS50929"/>
    </source>
</evidence>
<keyword evidence="5 7" id="KW-1133">Transmembrane helix</keyword>
<evidence type="ECO:0000256" key="4">
    <source>
        <dbReference type="ARBA" id="ARBA00022840"/>
    </source>
</evidence>
<keyword evidence="2 7" id="KW-0812">Transmembrane</keyword>
<evidence type="ECO:0000256" key="3">
    <source>
        <dbReference type="ARBA" id="ARBA00022741"/>
    </source>
</evidence>
<dbReference type="PROSITE" id="PS50893">
    <property type="entry name" value="ABC_TRANSPORTER_2"/>
    <property type="match status" value="1"/>
</dbReference>
<keyword evidence="11" id="KW-1185">Reference proteome</keyword>
<dbReference type="SMART" id="SM00382">
    <property type="entry name" value="AAA"/>
    <property type="match status" value="1"/>
</dbReference>
<dbReference type="InterPro" id="IPR027417">
    <property type="entry name" value="P-loop_NTPase"/>
</dbReference>